<gene>
    <name evidence="2" type="primary">wapR</name>
    <name evidence="2" type="ORF">GCM10023116_47430</name>
</gene>
<dbReference type="Pfam" id="PF00535">
    <property type="entry name" value="Glycos_transf_2"/>
    <property type="match status" value="1"/>
</dbReference>
<dbReference type="PANTHER" id="PTHR22916">
    <property type="entry name" value="GLYCOSYLTRANSFERASE"/>
    <property type="match status" value="1"/>
</dbReference>
<accession>A0ABP8VAB5</accession>
<keyword evidence="3" id="KW-1185">Reference proteome</keyword>
<dbReference type="EMBL" id="BAABFL010000476">
    <property type="protein sequence ID" value="GAA4652459.1"/>
    <property type="molecule type" value="Genomic_DNA"/>
</dbReference>
<dbReference type="RefSeq" id="WP_345199028.1">
    <property type="nucleotide sequence ID" value="NZ_BAABFL010000476.1"/>
</dbReference>
<dbReference type="InterPro" id="IPR001173">
    <property type="entry name" value="Glyco_trans_2-like"/>
</dbReference>
<name>A0ABP8VAB5_9GAMM</name>
<dbReference type="Proteomes" id="UP001500604">
    <property type="component" value="Unassembled WGS sequence"/>
</dbReference>
<comment type="caution">
    <text evidence="2">The sequence shown here is derived from an EMBL/GenBank/DDBJ whole genome shotgun (WGS) entry which is preliminary data.</text>
</comment>
<evidence type="ECO:0000259" key="1">
    <source>
        <dbReference type="Pfam" id="PF00535"/>
    </source>
</evidence>
<sequence>MNMKALPLVSVIVPCYNHQDYVSDAINSILKQTYSNIELIVLDDGSTDNSPAVLAELSEKHGFYYEHQQNIGLNGTLNKGLSLAKGQYICPFASDDVMFLDRIEKQVALLESRPDVAVCAGNMIAISETGEIASGLKIRPAREVGFDDLFWKNIPGPAAPTTMIRSTVLDEVGHYDPDIRIEDLYMWLKITHAGHKIYILNDLLAYYRQHSGNLHSNYKSMFENELRIIGSYASHPKYNEVKKRLLISTFVKTANRDKQFAKELLSQISFFDAPLKVSKGVVRLIAG</sequence>
<feature type="domain" description="Glycosyltransferase 2-like" evidence="1">
    <location>
        <begin position="10"/>
        <end position="172"/>
    </location>
</feature>
<dbReference type="Gene3D" id="3.90.550.10">
    <property type="entry name" value="Spore Coat Polysaccharide Biosynthesis Protein SpsA, Chain A"/>
    <property type="match status" value="1"/>
</dbReference>
<dbReference type="PANTHER" id="PTHR22916:SF3">
    <property type="entry name" value="UDP-GLCNAC:BETAGAL BETA-1,3-N-ACETYLGLUCOSAMINYLTRANSFERASE-LIKE PROTEIN 1"/>
    <property type="match status" value="1"/>
</dbReference>
<protein>
    <submittedName>
        <fullName evidence="2">Alpha-1,3-rhamnosyltransferase</fullName>
    </submittedName>
</protein>
<evidence type="ECO:0000313" key="3">
    <source>
        <dbReference type="Proteomes" id="UP001500604"/>
    </source>
</evidence>
<dbReference type="SUPFAM" id="SSF53448">
    <property type="entry name" value="Nucleotide-diphospho-sugar transferases"/>
    <property type="match status" value="1"/>
</dbReference>
<reference evidence="3" key="1">
    <citation type="journal article" date="2019" name="Int. J. Syst. Evol. Microbiol.">
        <title>The Global Catalogue of Microorganisms (GCM) 10K type strain sequencing project: providing services to taxonomists for standard genome sequencing and annotation.</title>
        <authorList>
            <consortium name="The Broad Institute Genomics Platform"/>
            <consortium name="The Broad Institute Genome Sequencing Center for Infectious Disease"/>
            <person name="Wu L."/>
            <person name="Ma J."/>
        </authorList>
    </citation>
    <scope>NUCLEOTIDE SEQUENCE [LARGE SCALE GENOMIC DNA]</scope>
    <source>
        <strain evidence="3">JCM 17805</strain>
    </source>
</reference>
<dbReference type="InterPro" id="IPR029044">
    <property type="entry name" value="Nucleotide-diphossugar_trans"/>
</dbReference>
<organism evidence="2 3">
    <name type="scientific">Kistimonas scapharcae</name>
    <dbReference type="NCBI Taxonomy" id="1036133"/>
    <lineage>
        <taxon>Bacteria</taxon>
        <taxon>Pseudomonadati</taxon>
        <taxon>Pseudomonadota</taxon>
        <taxon>Gammaproteobacteria</taxon>
        <taxon>Oceanospirillales</taxon>
        <taxon>Endozoicomonadaceae</taxon>
        <taxon>Kistimonas</taxon>
    </lineage>
</organism>
<proteinExistence type="predicted"/>
<evidence type="ECO:0000313" key="2">
    <source>
        <dbReference type="EMBL" id="GAA4652459.1"/>
    </source>
</evidence>